<name>B9WFJ8_CANDC</name>
<dbReference type="GeneID" id="8047402"/>
<evidence type="ECO:0000256" key="1">
    <source>
        <dbReference type="SAM" id="MobiDB-lite"/>
    </source>
</evidence>
<evidence type="ECO:0000256" key="2">
    <source>
        <dbReference type="SAM" id="SignalP"/>
    </source>
</evidence>
<dbReference type="eggNOG" id="ENOG502RQFB">
    <property type="taxonomic scope" value="Eukaryota"/>
</dbReference>
<feature type="compositionally biased region" description="Low complexity" evidence="1">
    <location>
        <begin position="57"/>
        <end position="75"/>
    </location>
</feature>
<feature type="chain" id="PRO_5002892587" evidence="2">
    <location>
        <begin position="19"/>
        <end position="149"/>
    </location>
</feature>
<evidence type="ECO:0000313" key="3">
    <source>
        <dbReference type="CGD" id="CAL0000159836"/>
    </source>
</evidence>
<dbReference type="KEGG" id="cdu:CD36_41360"/>
<reference evidence="4 5" key="1">
    <citation type="journal article" date="2009" name="Genome Res.">
        <title>Comparative genomics of the fungal pathogens Candida dubliniensis and Candida albicans.</title>
        <authorList>
            <person name="Jackson A.P."/>
            <person name="Gamble J.A."/>
            <person name="Yeomans T."/>
            <person name="Moran G.P."/>
            <person name="Saunders D."/>
            <person name="Harris D."/>
            <person name="Aslett M."/>
            <person name="Barrell J.F."/>
            <person name="Butler G."/>
            <person name="Citiulo F."/>
            <person name="Coleman D.C."/>
            <person name="de Groot P.W.J."/>
            <person name="Goodwin T.J."/>
            <person name="Quail M.A."/>
            <person name="McQuillan J."/>
            <person name="Munro C.A."/>
            <person name="Pain A."/>
            <person name="Poulter R.T."/>
            <person name="Rajandream M.A."/>
            <person name="Renauld H."/>
            <person name="Spiering M.J."/>
            <person name="Tivey A."/>
            <person name="Gow N.A.R."/>
            <person name="Barrell B."/>
            <person name="Sullivan D.J."/>
            <person name="Berriman M."/>
        </authorList>
    </citation>
    <scope>NUCLEOTIDE SEQUENCE [LARGE SCALE GENOMIC DNA]</scope>
    <source>
        <strain evidence="5">CD36 / ATCC MYA-646 / CBS 7987 / NCPF 3949 / NRRL Y-17841</strain>
    </source>
</reference>
<keyword evidence="2" id="KW-0732">Signal</keyword>
<dbReference type="HOGENOM" id="CLU_1844796_0_0_1"/>
<dbReference type="Proteomes" id="UP000002605">
    <property type="component" value="Chromosome 4"/>
</dbReference>
<gene>
    <name evidence="3" type="ordered locus">Cd36_41360</name>
    <name evidence="4" type="ORF">CD36_41360</name>
</gene>
<feature type="region of interest" description="Disordered" evidence="1">
    <location>
        <begin position="56"/>
        <end position="125"/>
    </location>
</feature>
<protein>
    <submittedName>
        <fullName evidence="4">Hypothetical GPI-anchored protein, conserved</fullName>
    </submittedName>
</protein>
<dbReference type="RefSeq" id="XP_002419802.1">
    <property type="nucleotide sequence ID" value="XM_002419757.1"/>
</dbReference>
<feature type="signal peptide" evidence="2">
    <location>
        <begin position="1"/>
        <end position="18"/>
    </location>
</feature>
<organism evidence="4 5">
    <name type="scientific">Candida dubliniensis (strain CD36 / ATCC MYA-646 / CBS 7987 / NCPF 3949 / NRRL Y-17841)</name>
    <name type="common">Yeast</name>
    <dbReference type="NCBI Taxonomy" id="573826"/>
    <lineage>
        <taxon>Eukaryota</taxon>
        <taxon>Fungi</taxon>
        <taxon>Dikarya</taxon>
        <taxon>Ascomycota</taxon>
        <taxon>Saccharomycotina</taxon>
        <taxon>Pichiomycetes</taxon>
        <taxon>Debaryomycetaceae</taxon>
        <taxon>Candida/Lodderomyces clade</taxon>
        <taxon>Candida</taxon>
    </lineage>
</organism>
<sequence>MKFQLLTLISIATTTTLAINLEQVRLINDDELIVQDGQFGYPAIINLKDEDAEIAKKTTTTTSSSSSSATTTTTTAKKDKKTTSSASTTISTSTTKSKSKSNSTSTSTSSSSKKHKSETASITKTGGADSVAAVGAVGGPILAALALLL</sequence>
<proteinExistence type="predicted"/>
<dbReference type="AlphaFoldDB" id="B9WFJ8"/>
<dbReference type="CGD" id="CAL0000159836">
    <property type="gene designation" value="Cd36_41360"/>
</dbReference>
<evidence type="ECO:0000313" key="5">
    <source>
        <dbReference type="Proteomes" id="UP000002605"/>
    </source>
</evidence>
<dbReference type="VEuPathDB" id="FungiDB:CD36_41360"/>
<feature type="compositionally biased region" description="Low complexity" evidence="1">
    <location>
        <begin position="83"/>
        <end position="111"/>
    </location>
</feature>
<accession>B9WFJ8</accession>
<keyword evidence="5" id="KW-1185">Reference proteome</keyword>
<evidence type="ECO:0000313" key="4">
    <source>
        <dbReference type="EMBL" id="CAX42017.1"/>
    </source>
</evidence>
<dbReference type="EMBL" id="FM992691">
    <property type="protein sequence ID" value="CAX42017.1"/>
    <property type="molecule type" value="Genomic_DNA"/>
</dbReference>
<dbReference type="OrthoDB" id="4026137at2759"/>